<dbReference type="PANTHER" id="PTHR38048:SF1">
    <property type="entry name" value="HEMERYTHRIN-LIKE DOMAIN-CONTAINING PROTEIN"/>
    <property type="match status" value="1"/>
</dbReference>
<name>A0A0C3QC48_9AGAM</name>
<feature type="non-terminal residue" evidence="2">
    <location>
        <position position="1"/>
    </location>
</feature>
<dbReference type="OrthoDB" id="10044044at2759"/>
<reference evidence="2 3" key="1">
    <citation type="submission" date="2014-04" db="EMBL/GenBank/DDBJ databases">
        <authorList>
            <consortium name="DOE Joint Genome Institute"/>
            <person name="Kuo A."/>
            <person name="Girlanda M."/>
            <person name="Perotto S."/>
            <person name="Kohler A."/>
            <person name="Nagy L.G."/>
            <person name="Floudas D."/>
            <person name="Copeland A."/>
            <person name="Barry K.W."/>
            <person name="Cichocki N."/>
            <person name="Veneault-Fourrey C."/>
            <person name="LaButti K."/>
            <person name="Lindquist E.A."/>
            <person name="Lipzen A."/>
            <person name="Lundell T."/>
            <person name="Morin E."/>
            <person name="Murat C."/>
            <person name="Sun H."/>
            <person name="Tunlid A."/>
            <person name="Henrissat B."/>
            <person name="Grigoriev I.V."/>
            <person name="Hibbett D.S."/>
            <person name="Martin F."/>
            <person name="Nordberg H.P."/>
            <person name="Cantor M.N."/>
            <person name="Hua S.X."/>
        </authorList>
    </citation>
    <scope>NUCLEOTIDE SEQUENCE [LARGE SCALE GENOMIC DNA]</scope>
    <source>
        <strain evidence="2 3">MUT 4182</strain>
    </source>
</reference>
<evidence type="ECO:0000259" key="1">
    <source>
        <dbReference type="Pfam" id="PF01814"/>
    </source>
</evidence>
<reference evidence="3" key="2">
    <citation type="submission" date="2015-01" db="EMBL/GenBank/DDBJ databases">
        <title>Evolutionary Origins and Diversification of the Mycorrhizal Mutualists.</title>
        <authorList>
            <consortium name="DOE Joint Genome Institute"/>
            <consortium name="Mycorrhizal Genomics Consortium"/>
            <person name="Kohler A."/>
            <person name="Kuo A."/>
            <person name="Nagy L.G."/>
            <person name="Floudas D."/>
            <person name="Copeland A."/>
            <person name="Barry K.W."/>
            <person name="Cichocki N."/>
            <person name="Veneault-Fourrey C."/>
            <person name="LaButti K."/>
            <person name="Lindquist E.A."/>
            <person name="Lipzen A."/>
            <person name="Lundell T."/>
            <person name="Morin E."/>
            <person name="Murat C."/>
            <person name="Riley R."/>
            <person name="Ohm R."/>
            <person name="Sun H."/>
            <person name="Tunlid A."/>
            <person name="Henrissat B."/>
            <person name="Grigoriev I.V."/>
            <person name="Hibbett D.S."/>
            <person name="Martin F."/>
        </authorList>
    </citation>
    <scope>NUCLEOTIDE SEQUENCE [LARGE SCALE GENOMIC DNA]</scope>
    <source>
        <strain evidence="3">MUT 4182</strain>
    </source>
</reference>
<dbReference type="Pfam" id="PF01814">
    <property type="entry name" value="Hemerythrin"/>
    <property type="match status" value="1"/>
</dbReference>
<dbReference type="EMBL" id="KN823099">
    <property type="protein sequence ID" value="KIO22846.1"/>
    <property type="molecule type" value="Genomic_DNA"/>
</dbReference>
<dbReference type="Proteomes" id="UP000054248">
    <property type="component" value="Unassembled WGS sequence"/>
</dbReference>
<keyword evidence="3" id="KW-1185">Reference proteome</keyword>
<feature type="domain" description="Hemerythrin-like" evidence="1">
    <location>
        <begin position="13"/>
        <end position="64"/>
    </location>
</feature>
<protein>
    <recommendedName>
        <fullName evidence="1">Hemerythrin-like domain-containing protein</fullName>
    </recommendedName>
</protein>
<organism evidence="2 3">
    <name type="scientific">Tulasnella calospora MUT 4182</name>
    <dbReference type="NCBI Taxonomy" id="1051891"/>
    <lineage>
        <taxon>Eukaryota</taxon>
        <taxon>Fungi</taxon>
        <taxon>Dikarya</taxon>
        <taxon>Basidiomycota</taxon>
        <taxon>Agaricomycotina</taxon>
        <taxon>Agaricomycetes</taxon>
        <taxon>Cantharellales</taxon>
        <taxon>Tulasnellaceae</taxon>
        <taxon>Tulasnella</taxon>
    </lineage>
</organism>
<dbReference type="AlphaFoldDB" id="A0A0C3QC48"/>
<dbReference type="Gene3D" id="1.20.120.520">
    <property type="entry name" value="nmb1532 protein domain like"/>
    <property type="match status" value="1"/>
</dbReference>
<proteinExistence type="predicted"/>
<dbReference type="InterPro" id="IPR053206">
    <property type="entry name" value="Dimeric_xanthone_biosynth"/>
</dbReference>
<evidence type="ECO:0000313" key="3">
    <source>
        <dbReference type="Proteomes" id="UP000054248"/>
    </source>
</evidence>
<dbReference type="PANTHER" id="PTHR38048">
    <property type="entry name" value="EXPRESSED PROTEIN"/>
    <property type="match status" value="1"/>
</dbReference>
<sequence>LADGSFNKRGLGLQSFLRMASQFVQHLTMHHTIEERNIFPILAQKMPAFREDAEHIESHKGIHEGT</sequence>
<gene>
    <name evidence="2" type="ORF">M407DRAFT_78809</name>
</gene>
<accession>A0A0C3QC48</accession>
<dbReference type="HOGENOM" id="CLU_2838369_0_0_1"/>
<dbReference type="InterPro" id="IPR012312">
    <property type="entry name" value="Hemerythrin-like"/>
</dbReference>
<dbReference type="STRING" id="1051891.A0A0C3QC48"/>
<evidence type="ECO:0000313" key="2">
    <source>
        <dbReference type="EMBL" id="KIO22846.1"/>
    </source>
</evidence>